<comment type="caution">
    <text evidence="7">The sequence shown here is derived from an EMBL/GenBank/DDBJ whole genome shotgun (WGS) entry which is preliminary data.</text>
</comment>
<evidence type="ECO:0000259" key="6">
    <source>
        <dbReference type="Pfam" id="PF21639"/>
    </source>
</evidence>
<organism evidence="7 8">
    <name type="scientific">Hypsizygus marmoreus</name>
    <name type="common">White beech mushroom</name>
    <name type="synonym">Agaricus marmoreus</name>
    <dbReference type="NCBI Taxonomy" id="39966"/>
    <lineage>
        <taxon>Eukaryota</taxon>
        <taxon>Fungi</taxon>
        <taxon>Dikarya</taxon>
        <taxon>Basidiomycota</taxon>
        <taxon>Agaricomycotina</taxon>
        <taxon>Agaricomycetes</taxon>
        <taxon>Agaricomycetidae</taxon>
        <taxon>Agaricales</taxon>
        <taxon>Tricholomatineae</taxon>
        <taxon>Lyophyllaceae</taxon>
        <taxon>Hypsizygus</taxon>
    </lineage>
</organism>
<evidence type="ECO:0000256" key="1">
    <source>
        <dbReference type="ARBA" id="ARBA00004123"/>
    </source>
</evidence>
<dbReference type="InterPro" id="IPR048866">
    <property type="entry name" value="ORC5_lid"/>
</dbReference>
<dbReference type="AlphaFoldDB" id="A0A369JAK4"/>
<dbReference type="Pfam" id="PF14630">
    <property type="entry name" value="ORC5_C"/>
    <property type="match status" value="1"/>
</dbReference>
<feature type="compositionally biased region" description="Acidic residues" evidence="4">
    <location>
        <begin position="295"/>
        <end position="304"/>
    </location>
</feature>
<evidence type="ECO:0000256" key="2">
    <source>
        <dbReference type="ARBA" id="ARBA00022705"/>
    </source>
</evidence>
<evidence type="ECO:0000256" key="4">
    <source>
        <dbReference type="SAM" id="MobiDB-lite"/>
    </source>
</evidence>
<keyword evidence="8" id="KW-1185">Reference proteome</keyword>
<dbReference type="InParanoid" id="A0A369JAK4"/>
<dbReference type="Proteomes" id="UP000076154">
    <property type="component" value="Unassembled WGS sequence"/>
</dbReference>
<dbReference type="PANTHER" id="PTHR12705">
    <property type="entry name" value="ORIGIN RECOGNITION COMPLEX SUBUNIT 5"/>
    <property type="match status" value="1"/>
</dbReference>
<dbReference type="GO" id="GO:0006270">
    <property type="term" value="P:DNA replication initiation"/>
    <property type="evidence" value="ECO:0007669"/>
    <property type="project" value="TreeGrafter"/>
</dbReference>
<gene>
    <name evidence="7" type="primary">Orc5</name>
    <name evidence="7" type="ORF">Hypma_002872</name>
</gene>
<dbReference type="InterPro" id="IPR047088">
    <property type="entry name" value="ORC5_C"/>
</dbReference>
<dbReference type="OrthoDB" id="365981at2759"/>
<feature type="domain" description="ORC5 lid" evidence="6">
    <location>
        <begin position="247"/>
        <end position="288"/>
    </location>
</feature>
<name>A0A369JAK4_HYPMA</name>
<evidence type="ECO:0000256" key="3">
    <source>
        <dbReference type="ARBA" id="ARBA00023242"/>
    </source>
</evidence>
<dbReference type="GO" id="GO:0003688">
    <property type="term" value="F:DNA replication origin binding"/>
    <property type="evidence" value="ECO:0007669"/>
    <property type="project" value="TreeGrafter"/>
</dbReference>
<proteinExistence type="predicted"/>
<dbReference type="EMBL" id="LUEZ02000124">
    <property type="protein sequence ID" value="RDB16484.1"/>
    <property type="molecule type" value="Genomic_DNA"/>
</dbReference>
<feature type="region of interest" description="Disordered" evidence="4">
    <location>
        <begin position="295"/>
        <end position="314"/>
    </location>
</feature>
<dbReference type="PANTHER" id="PTHR12705:SF0">
    <property type="entry name" value="ORIGIN RECOGNITION COMPLEX SUBUNIT 5"/>
    <property type="match status" value="1"/>
</dbReference>
<comment type="subcellular location">
    <subcellularLocation>
        <location evidence="1">Nucleus</location>
    </subcellularLocation>
</comment>
<sequence length="543" mass="60872">MDHSSDPLYLGYEQLHAEVSTLVASYPPPFLYINDTTSPRVSGAVIGSILEEIQNKQPGPSKRVHFARINAIACFSARLLYDSILNSLTRWEPSWNDGCANWHLEDDEQRWNENFDGFIHGLRAVSTYLRRKSTGKGKGKEKMSVDDEDVRLVIVVERAERLRETLPELMVPLTRLAELTQLDLTMIFISSVRWEDIRPPLGASPDPYFIDVPPPTKEIIAQRVTSKFPLSNDPSPGPYHASLRGLYTHFVSVLCDVCYPFTHDPQEIEYIAAARWPGFVQPVLDQHQRATEADMDLDTAEEDESRPKQLAPPSEDVRMRLSRLFNASLNTALEDLYPRLTNAADWAETHKPEPDLLAKHPGHVVKAGEAKVNAKGDSDGMEALPRMSKFILIAAFLASTNPHSSDLRMFGRGLDEKKRKRRARKAVGSGPAKIPQRLVGPVAFPLDRLLAILGALLEENDVEARLPAPEYTIPGEYTDMETSRVGVYTAIMDLTSMRLLHRTSAIDRIDGPPTFKCGISYDVTMTLARELGIPLNDLMWDPV</sequence>
<dbReference type="Pfam" id="PF21639">
    <property type="entry name" value="ORC5_lid"/>
    <property type="match status" value="1"/>
</dbReference>
<keyword evidence="2" id="KW-0235">DNA replication</keyword>
<reference evidence="7" key="1">
    <citation type="submission" date="2018-04" db="EMBL/GenBank/DDBJ databases">
        <title>Whole genome sequencing of Hypsizygus marmoreus.</title>
        <authorList>
            <person name="Choi I.-G."/>
            <person name="Min B."/>
            <person name="Kim J.-G."/>
            <person name="Kim S."/>
            <person name="Oh Y.-L."/>
            <person name="Kong W.-S."/>
            <person name="Park H."/>
            <person name="Jeong J."/>
            <person name="Song E.-S."/>
        </authorList>
    </citation>
    <scope>NUCLEOTIDE SEQUENCE [LARGE SCALE GENOMIC DNA]</scope>
    <source>
        <strain evidence="7">51987-8</strain>
    </source>
</reference>
<dbReference type="InterPro" id="IPR020796">
    <property type="entry name" value="ORC5"/>
</dbReference>
<evidence type="ECO:0000259" key="5">
    <source>
        <dbReference type="Pfam" id="PF14630"/>
    </source>
</evidence>
<accession>A0A369JAK4</accession>
<dbReference type="GO" id="GO:0005664">
    <property type="term" value="C:nuclear origin of replication recognition complex"/>
    <property type="evidence" value="ECO:0007669"/>
    <property type="project" value="TreeGrafter"/>
</dbReference>
<keyword evidence="3" id="KW-0539">Nucleus</keyword>
<evidence type="ECO:0000313" key="8">
    <source>
        <dbReference type="Proteomes" id="UP000076154"/>
    </source>
</evidence>
<dbReference type="STRING" id="39966.A0A369JAK4"/>
<evidence type="ECO:0000313" key="7">
    <source>
        <dbReference type="EMBL" id="RDB16484.1"/>
    </source>
</evidence>
<protein>
    <submittedName>
        <fullName evidence="7">Origin recognition complex subunit 5</fullName>
    </submittedName>
</protein>
<feature type="domain" description="Origin recognition complex subunit 5 C-terminal" evidence="5">
    <location>
        <begin position="384"/>
        <end position="537"/>
    </location>
</feature>